<feature type="transmembrane region" description="Helical" evidence="2">
    <location>
        <begin position="289"/>
        <end position="315"/>
    </location>
</feature>
<feature type="compositionally biased region" description="Basic and acidic residues" evidence="1">
    <location>
        <begin position="67"/>
        <end position="78"/>
    </location>
</feature>
<feature type="region of interest" description="Disordered" evidence="1">
    <location>
        <begin position="153"/>
        <end position="214"/>
    </location>
</feature>
<feature type="compositionally biased region" description="Polar residues" evidence="1">
    <location>
        <begin position="162"/>
        <end position="174"/>
    </location>
</feature>
<accession>A0A9W7CQ95</accession>
<keyword evidence="4" id="KW-1185">Reference proteome</keyword>
<evidence type="ECO:0000313" key="3">
    <source>
        <dbReference type="EMBL" id="GMF38227.1"/>
    </source>
</evidence>
<dbReference type="Proteomes" id="UP001165121">
    <property type="component" value="Unassembled WGS sequence"/>
</dbReference>
<feature type="compositionally biased region" description="Low complexity" evidence="1">
    <location>
        <begin position="89"/>
        <end position="106"/>
    </location>
</feature>
<feature type="region of interest" description="Disordered" evidence="1">
    <location>
        <begin position="254"/>
        <end position="280"/>
    </location>
</feature>
<protein>
    <submittedName>
        <fullName evidence="3">Unnamed protein product</fullName>
    </submittedName>
</protein>
<comment type="caution">
    <text evidence="3">The sequence shown here is derived from an EMBL/GenBank/DDBJ whole genome shotgun (WGS) entry which is preliminary data.</text>
</comment>
<proteinExistence type="predicted"/>
<name>A0A9W7CQ95_9STRA</name>
<feature type="compositionally biased region" description="Polar residues" evidence="1">
    <location>
        <begin position="263"/>
        <end position="273"/>
    </location>
</feature>
<keyword evidence="2" id="KW-1133">Transmembrane helix</keyword>
<sequence length="422" mass="46358">MVMEKCFCVEVRMWKKKNTVRLHPQGFIFYEEDQARMLLWVKCIHLAIKRATTLDSELFRSPSSAEPPRRYSDSDESRAQTGVEGSQCAASVASPAASPTSSSTFAATRDKLTQRLVIDPATRIVSAGRTMLTPTRSSSVSGERQPIRWPTIFPHHDKHQQTRSPMSSTATDVPSSPVEAKTASPKPSSWKRFARATTDVPSDSTSTDSLSSHRSLSFLTTGVSAKSEQNDATPAVLLDPDDKEHPVAGEVEPLLHTKPDTSAVPQAESNQRNDPADEIDESEPAPISLLALMLVVAVTAGVLNGSIFLPSALAGALAHFCNQHQRFLSWTLWSVIVYLASTCNIVFGVGSASALAYVWGYASFKTRRRRRMQRKALVHFRDQATFELDHFHVGTSLLFVPYCYSDTDFILGALDSKLDAVS</sequence>
<evidence type="ECO:0000256" key="1">
    <source>
        <dbReference type="SAM" id="MobiDB-lite"/>
    </source>
</evidence>
<evidence type="ECO:0000313" key="4">
    <source>
        <dbReference type="Proteomes" id="UP001165121"/>
    </source>
</evidence>
<keyword evidence="2" id="KW-0812">Transmembrane</keyword>
<evidence type="ECO:0000256" key="2">
    <source>
        <dbReference type="SAM" id="Phobius"/>
    </source>
</evidence>
<feature type="transmembrane region" description="Helical" evidence="2">
    <location>
        <begin position="335"/>
        <end position="362"/>
    </location>
</feature>
<keyword evidence="2" id="KW-0472">Membrane</keyword>
<dbReference type="EMBL" id="BSXT01001078">
    <property type="protein sequence ID" value="GMF38227.1"/>
    <property type="molecule type" value="Genomic_DNA"/>
</dbReference>
<feature type="compositionally biased region" description="Low complexity" evidence="1">
    <location>
        <begin position="197"/>
        <end position="214"/>
    </location>
</feature>
<dbReference type="AlphaFoldDB" id="A0A9W7CQ95"/>
<organism evidence="3 4">
    <name type="scientific">Phytophthora fragariaefolia</name>
    <dbReference type="NCBI Taxonomy" id="1490495"/>
    <lineage>
        <taxon>Eukaryota</taxon>
        <taxon>Sar</taxon>
        <taxon>Stramenopiles</taxon>
        <taxon>Oomycota</taxon>
        <taxon>Peronosporomycetes</taxon>
        <taxon>Peronosporales</taxon>
        <taxon>Peronosporaceae</taxon>
        <taxon>Phytophthora</taxon>
    </lineage>
</organism>
<gene>
    <name evidence="3" type="ORF">Pfra01_001094500</name>
</gene>
<dbReference type="OrthoDB" id="1029639at2759"/>
<feature type="region of interest" description="Disordered" evidence="1">
    <location>
        <begin position="57"/>
        <end position="106"/>
    </location>
</feature>
<reference evidence="3" key="1">
    <citation type="submission" date="2023-04" db="EMBL/GenBank/DDBJ databases">
        <title>Phytophthora fragariaefolia NBRC 109709.</title>
        <authorList>
            <person name="Ichikawa N."/>
            <person name="Sato H."/>
            <person name="Tonouchi N."/>
        </authorList>
    </citation>
    <scope>NUCLEOTIDE SEQUENCE</scope>
    <source>
        <strain evidence="3">NBRC 109709</strain>
    </source>
</reference>